<dbReference type="AlphaFoldDB" id="A0A7K0FXV5"/>
<reference evidence="2 3" key="1">
    <citation type="submission" date="2019-11" db="EMBL/GenBank/DDBJ databases">
        <title>Pedobacter petrophilus genome.</title>
        <authorList>
            <person name="Feldbauer M.J."/>
            <person name="Newman J.D."/>
        </authorList>
    </citation>
    <scope>NUCLEOTIDE SEQUENCE [LARGE SCALE GENOMIC DNA]</scope>
    <source>
        <strain evidence="2 3">LMG 29686</strain>
    </source>
</reference>
<dbReference type="Proteomes" id="UP000487757">
    <property type="component" value="Unassembled WGS sequence"/>
</dbReference>
<evidence type="ECO:0000313" key="2">
    <source>
        <dbReference type="EMBL" id="MRX75566.1"/>
    </source>
</evidence>
<evidence type="ECO:0000313" key="3">
    <source>
        <dbReference type="Proteomes" id="UP000487757"/>
    </source>
</evidence>
<evidence type="ECO:0000256" key="1">
    <source>
        <dbReference type="SAM" id="MobiDB-lite"/>
    </source>
</evidence>
<dbReference type="PROSITE" id="PS51257">
    <property type="entry name" value="PROKAR_LIPOPROTEIN"/>
    <property type="match status" value="1"/>
</dbReference>
<keyword evidence="3" id="KW-1185">Reference proteome</keyword>
<sequence>MKKVLTVLAICLALAACNSKQKNDNAESEQDTSMASGERSVEHNPAVAADTIVWAKVPELKNIGAFPFFVPTGELAAIDAKDGVSELIDYAKLNNYTGTGIYTTKGKLGLLSFQEQNGKPFNKLLFDDTFDGWVEKLGALLIYEGPFPSNEGDKNKLKENLYNGKKRTYGLGDDEPFAVYAFKNEGKKYVINVQSNSAEGKVYIMELK</sequence>
<gene>
    <name evidence="2" type="ORF">GJU39_05635</name>
</gene>
<name>A0A7K0FXV5_9SPHI</name>
<dbReference type="RefSeq" id="WP_154279726.1">
    <property type="nucleotide sequence ID" value="NZ_JBHUJQ010000001.1"/>
</dbReference>
<organism evidence="2 3">
    <name type="scientific">Pedobacter petrophilus</name>
    <dbReference type="NCBI Taxonomy" id="1908241"/>
    <lineage>
        <taxon>Bacteria</taxon>
        <taxon>Pseudomonadati</taxon>
        <taxon>Bacteroidota</taxon>
        <taxon>Sphingobacteriia</taxon>
        <taxon>Sphingobacteriales</taxon>
        <taxon>Sphingobacteriaceae</taxon>
        <taxon>Pedobacter</taxon>
    </lineage>
</organism>
<feature type="region of interest" description="Disordered" evidence="1">
    <location>
        <begin position="23"/>
        <end position="43"/>
    </location>
</feature>
<comment type="caution">
    <text evidence="2">The sequence shown here is derived from an EMBL/GenBank/DDBJ whole genome shotgun (WGS) entry which is preliminary data.</text>
</comment>
<protein>
    <recommendedName>
        <fullName evidence="4">Lipoprotein</fullName>
    </recommendedName>
</protein>
<dbReference type="EMBL" id="WKKH01000006">
    <property type="protein sequence ID" value="MRX75566.1"/>
    <property type="molecule type" value="Genomic_DNA"/>
</dbReference>
<evidence type="ECO:0008006" key="4">
    <source>
        <dbReference type="Google" id="ProtNLM"/>
    </source>
</evidence>
<accession>A0A7K0FXV5</accession>
<proteinExistence type="predicted"/>
<dbReference type="OrthoDB" id="9792021at2"/>